<dbReference type="Proteomes" id="UP000243350">
    <property type="component" value="Unassembled WGS sequence"/>
</dbReference>
<dbReference type="AlphaFoldDB" id="A0A2K4DFG7"/>
<keyword evidence="1" id="KW-0472">Membrane</keyword>
<dbReference type="EMBL" id="PYZI01000003">
    <property type="protein sequence ID" value="PTF14719.1"/>
    <property type="molecule type" value="Genomic_DNA"/>
</dbReference>
<evidence type="ECO:0000313" key="3">
    <source>
        <dbReference type="EMBL" id="PTF14290.1"/>
    </source>
</evidence>
<dbReference type="Proteomes" id="UP000242088">
    <property type="component" value="Unassembled WGS sequence"/>
</dbReference>
<reference evidence="4" key="3">
    <citation type="submission" date="2018-03" db="EMBL/GenBank/DDBJ databases">
        <authorList>
            <person name="Naushad S."/>
        </authorList>
    </citation>
    <scope>NUCLEOTIDE SEQUENCE</scope>
    <source>
        <strain evidence="4">SNUC 1409</strain>
    </source>
</reference>
<sequence>MNDSKLTYILLMIASLCLVLNGIFAFENNVTIKIMAITFIIVGILLLAISIQLFLKHTSRK</sequence>
<evidence type="ECO:0000256" key="1">
    <source>
        <dbReference type="SAM" id="Phobius"/>
    </source>
</evidence>
<evidence type="ECO:0000313" key="7">
    <source>
        <dbReference type="Proteomes" id="UP000243350"/>
    </source>
</evidence>
<proteinExistence type="predicted"/>
<gene>
    <name evidence="2" type="ORF">BUY44_07065</name>
    <name evidence="4" type="ORF">BUY47_04700</name>
    <name evidence="3" type="ORF">BUY48_07645</name>
</gene>
<dbReference type="EMBL" id="PYZH01000042">
    <property type="protein sequence ID" value="PTF14290.1"/>
    <property type="molecule type" value="Genomic_DNA"/>
</dbReference>
<protein>
    <submittedName>
        <fullName evidence="3">Uncharacterized protein</fullName>
    </submittedName>
</protein>
<evidence type="ECO:0000313" key="5">
    <source>
        <dbReference type="Proteomes" id="UP000242088"/>
    </source>
</evidence>
<feature type="transmembrane region" description="Helical" evidence="1">
    <location>
        <begin position="7"/>
        <end position="26"/>
    </location>
</feature>
<evidence type="ECO:0000313" key="6">
    <source>
        <dbReference type="Proteomes" id="UP000242547"/>
    </source>
</evidence>
<organism evidence="3 7">
    <name type="scientific">Staphylococcus devriesei</name>
    <dbReference type="NCBI Taxonomy" id="586733"/>
    <lineage>
        <taxon>Bacteria</taxon>
        <taxon>Bacillati</taxon>
        <taxon>Bacillota</taxon>
        <taxon>Bacilli</taxon>
        <taxon>Bacillales</taxon>
        <taxon>Staphylococcaceae</taxon>
        <taxon>Staphylococcus</taxon>
    </lineage>
</organism>
<comment type="caution">
    <text evidence="3">The sequence shown here is derived from an EMBL/GenBank/DDBJ whole genome shotgun (WGS) entry which is preliminary data.</text>
</comment>
<keyword evidence="1" id="KW-1133">Transmembrane helix</keyword>
<keyword evidence="5" id="KW-1185">Reference proteome</keyword>
<accession>A0A2K4DFG7</accession>
<reference evidence="5 6" key="1">
    <citation type="journal article" date="2016" name="Front. Microbiol.">
        <title>Comprehensive Phylogenetic Analysis of Bovine Non-aureus Staphylococci Species Based on Whole-Genome Sequencing.</title>
        <authorList>
            <person name="Naushad S."/>
            <person name="Barkema H.W."/>
            <person name="Luby C."/>
            <person name="Condas L.A."/>
            <person name="Nobrega D.B."/>
            <person name="Carson D.A."/>
            <person name="De Buck J."/>
        </authorList>
    </citation>
    <scope>NUCLEOTIDE SEQUENCE [LARGE SCALE GENOMIC DNA]</scope>
    <source>
        <strain evidence="4 5">SNUC 1409</strain>
        <strain evidence="3 7">SNUC 4143</strain>
        <strain evidence="2 6">SNUC 761</strain>
    </source>
</reference>
<dbReference type="RefSeq" id="WP_103167583.1">
    <property type="nucleotide sequence ID" value="NZ_QXSV01000015.1"/>
</dbReference>
<name>A0A2K4DFG7_9STAP</name>
<reference evidence="3" key="2">
    <citation type="submission" date="2018-03" db="EMBL/GenBank/DDBJ databases">
        <authorList>
            <person name="Keele B.F."/>
        </authorList>
    </citation>
    <scope>NUCLEOTIDE SEQUENCE</scope>
    <source>
        <strain evidence="3">SNUC 4143</strain>
        <strain evidence="2">SNUC 761</strain>
    </source>
</reference>
<evidence type="ECO:0000313" key="2">
    <source>
        <dbReference type="EMBL" id="PTE73157.1"/>
    </source>
</evidence>
<dbReference type="EMBL" id="PYZL01000042">
    <property type="protein sequence ID" value="PTE73157.1"/>
    <property type="molecule type" value="Genomic_DNA"/>
</dbReference>
<dbReference type="Proteomes" id="UP000242547">
    <property type="component" value="Unassembled WGS sequence"/>
</dbReference>
<keyword evidence="1" id="KW-0812">Transmembrane</keyword>
<evidence type="ECO:0000313" key="4">
    <source>
        <dbReference type="EMBL" id="PTF14719.1"/>
    </source>
</evidence>
<feature type="transmembrane region" description="Helical" evidence="1">
    <location>
        <begin position="32"/>
        <end position="55"/>
    </location>
</feature>